<dbReference type="PANTHER" id="PTHR22916:SF3">
    <property type="entry name" value="UDP-GLCNAC:BETAGAL BETA-1,3-N-ACETYLGLUCOSAMINYLTRANSFERASE-LIKE PROTEIN 1"/>
    <property type="match status" value="1"/>
</dbReference>
<comment type="caution">
    <text evidence="2">The sequence shown here is derived from an EMBL/GenBank/DDBJ whole genome shotgun (WGS) entry which is preliminary data.</text>
</comment>
<dbReference type="SUPFAM" id="SSF53448">
    <property type="entry name" value="Nucleotide-diphospho-sugar transferases"/>
    <property type="match status" value="1"/>
</dbReference>
<dbReference type="InterPro" id="IPR029044">
    <property type="entry name" value="Nucleotide-diphossugar_trans"/>
</dbReference>
<dbReference type="PATRIC" id="fig|319653.3.peg.1181"/>
<dbReference type="OrthoDB" id="2249409at2"/>
<gene>
    <name evidence="2" type="ORF">IV87_GL001166</name>
    <name evidence="3" type="ORF">SAMN04487973_11111</name>
</gene>
<dbReference type="Pfam" id="PF00535">
    <property type="entry name" value="Glycos_transf_2"/>
    <property type="match status" value="1"/>
</dbReference>
<dbReference type="GeneID" id="76044351"/>
<dbReference type="CDD" id="cd00761">
    <property type="entry name" value="Glyco_tranf_GTA_type"/>
    <property type="match status" value="1"/>
</dbReference>
<dbReference type="Proteomes" id="UP000182818">
    <property type="component" value="Unassembled WGS sequence"/>
</dbReference>
<dbReference type="EMBL" id="FOGK01000011">
    <property type="protein sequence ID" value="SER60859.1"/>
    <property type="molecule type" value="Genomic_DNA"/>
</dbReference>
<evidence type="ECO:0000259" key="1">
    <source>
        <dbReference type="Pfam" id="PF00535"/>
    </source>
</evidence>
<dbReference type="PANTHER" id="PTHR22916">
    <property type="entry name" value="GLYCOSYLTRANSFERASE"/>
    <property type="match status" value="1"/>
</dbReference>
<evidence type="ECO:0000313" key="4">
    <source>
        <dbReference type="Proteomes" id="UP000051749"/>
    </source>
</evidence>
<protein>
    <submittedName>
        <fullName evidence="2">Glycosyltransferase WchA</fullName>
    </submittedName>
    <submittedName>
        <fullName evidence="3">Glycosyltransferase involved in cell wall bisynthesis</fullName>
    </submittedName>
</protein>
<dbReference type="AlphaFoldDB" id="A0A0R2JWA5"/>
<dbReference type="STRING" id="319653.SAMN04487973_11111"/>
<reference evidence="2 4" key="1">
    <citation type="journal article" date="2015" name="Genome Announc.">
        <title>Expanding the biotechnology potential of lactobacilli through comparative genomics of 213 strains and associated genera.</title>
        <authorList>
            <person name="Sun Z."/>
            <person name="Harris H.M."/>
            <person name="McCann A."/>
            <person name="Guo C."/>
            <person name="Argimon S."/>
            <person name="Zhang W."/>
            <person name="Yang X."/>
            <person name="Jeffery I.B."/>
            <person name="Cooney J.C."/>
            <person name="Kagawa T.F."/>
            <person name="Liu W."/>
            <person name="Song Y."/>
            <person name="Salvetti E."/>
            <person name="Wrobel A."/>
            <person name="Rasinkangas P."/>
            <person name="Parkhill J."/>
            <person name="Rea M.C."/>
            <person name="O'Sullivan O."/>
            <person name="Ritari J."/>
            <person name="Douillard F.P."/>
            <person name="Paul Ross R."/>
            <person name="Yang R."/>
            <person name="Briner A.E."/>
            <person name="Felis G.E."/>
            <person name="de Vos W.M."/>
            <person name="Barrangou R."/>
            <person name="Klaenhammer T.R."/>
            <person name="Caufield P.W."/>
            <person name="Cui Y."/>
            <person name="Zhang H."/>
            <person name="O'Toole P.W."/>
        </authorList>
    </citation>
    <scope>NUCLEOTIDE SEQUENCE [LARGE SCALE GENOMIC DNA]</scope>
    <source>
        <strain evidence="2 4">DSM 22301</strain>
    </source>
</reference>
<dbReference type="Gene3D" id="3.90.550.10">
    <property type="entry name" value="Spore Coat Polysaccharide Biosynthesis Protein SpsA, Chain A"/>
    <property type="match status" value="1"/>
</dbReference>
<reference evidence="3 5" key="2">
    <citation type="submission" date="2016-10" db="EMBL/GenBank/DDBJ databases">
        <authorList>
            <person name="Varghese N."/>
            <person name="Submissions S."/>
        </authorList>
    </citation>
    <scope>NUCLEOTIDE SEQUENCE [LARGE SCALE GENOMIC DNA]</scope>
    <source>
        <strain evidence="3 5">CGMCC 1.3889</strain>
    </source>
</reference>
<evidence type="ECO:0000313" key="5">
    <source>
        <dbReference type="Proteomes" id="UP000182818"/>
    </source>
</evidence>
<dbReference type="RefSeq" id="WP_057807692.1">
    <property type="nucleotide sequence ID" value="NZ_BJYP01000025.1"/>
</dbReference>
<dbReference type="Proteomes" id="UP000051749">
    <property type="component" value="Unassembled WGS sequence"/>
</dbReference>
<organism evidence="2 4">
    <name type="scientific">Pediococcus ethanolidurans</name>
    <dbReference type="NCBI Taxonomy" id="319653"/>
    <lineage>
        <taxon>Bacteria</taxon>
        <taxon>Bacillati</taxon>
        <taxon>Bacillota</taxon>
        <taxon>Bacilli</taxon>
        <taxon>Lactobacillales</taxon>
        <taxon>Lactobacillaceae</taxon>
        <taxon>Pediococcus</taxon>
    </lineage>
</organism>
<keyword evidence="2" id="KW-0808">Transferase</keyword>
<keyword evidence="5" id="KW-1185">Reference proteome</keyword>
<proteinExistence type="predicted"/>
<feature type="domain" description="Glycosyltransferase 2-like" evidence="1">
    <location>
        <begin position="9"/>
        <end position="165"/>
    </location>
</feature>
<dbReference type="InterPro" id="IPR001173">
    <property type="entry name" value="Glyco_trans_2-like"/>
</dbReference>
<name>A0A0R2JWA5_9LACO</name>
<dbReference type="EMBL" id="JQBY01000027">
    <property type="protein sequence ID" value="KRN81472.1"/>
    <property type="molecule type" value="Genomic_DNA"/>
</dbReference>
<sequence length="333" mass="38755">MKQGEIALSVIIPVFNVEKYVEDCIKSVLKQDYKNFEIIVVDDGSTDSSGKICKELARNNDKIKLICQENMGLSQARNSGMLQAVGEYVLFVDSDDVLIPNSLNQIMKFIHQKQPDFLKFGFKTIPQNYKIDAKNFSAQSVEIQAKISRNEMLDKLLTGKIPNYSWSFIAKKSIYVDNGITFPRNRLYEDLATSYRVIAASTTLYKMETVFYLYRQRNNSIANQHNSKIGPDILASLNEISVFFKNYFPGMLEKHWNMYVYFLLLAFYENSKTRGKDDTELFKNRKQLLKFYSLRKSKNISWKYFISLILVKFKIFVPIQDIRIGIKKMISRI</sequence>
<evidence type="ECO:0000313" key="2">
    <source>
        <dbReference type="EMBL" id="KRN81472.1"/>
    </source>
</evidence>
<accession>A0A0R2JWA5</accession>
<dbReference type="GO" id="GO:0016758">
    <property type="term" value="F:hexosyltransferase activity"/>
    <property type="evidence" value="ECO:0007669"/>
    <property type="project" value="UniProtKB-ARBA"/>
</dbReference>
<evidence type="ECO:0000313" key="3">
    <source>
        <dbReference type="EMBL" id="SER60859.1"/>
    </source>
</evidence>